<dbReference type="Pfam" id="PF05697">
    <property type="entry name" value="Trigger_N"/>
    <property type="match status" value="1"/>
</dbReference>
<dbReference type="SUPFAM" id="SSF102735">
    <property type="entry name" value="Trigger factor ribosome-binding domain"/>
    <property type="match status" value="1"/>
</dbReference>
<dbReference type="GO" id="GO:0051083">
    <property type="term" value="P:'de novo' cotranslational protein folding"/>
    <property type="evidence" value="ECO:0007669"/>
    <property type="project" value="TreeGrafter"/>
</dbReference>
<dbReference type="GO" id="GO:0003755">
    <property type="term" value="F:peptidyl-prolyl cis-trans isomerase activity"/>
    <property type="evidence" value="ECO:0007669"/>
    <property type="project" value="UniProtKB-EC"/>
</dbReference>
<dbReference type="GO" id="GO:0015031">
    <property type="term" value="P:protein transport"/>
    <property type="evidence" value="ECO:0007669"/>
    <property type="project" value="InterPro"/>
</dbReference>
<dbReference type="AlphaFoldDB" id="A0A6I6GHI0"/>
<dbReference type="InterPro" id="IPR027304">
    <property type="entry name" value="Trigger_fact/SurA_dom_sf"/>
</dbReference>
<feature type="domain" description="Trigger factor ribosome-binding bacterial" evidence="1">
    <location>
        <begin position="4"/>
        <end position="153"/>
    </location>
</feature>
<dbReference type="SUPFAM" id="SSF109998">
    <property type="entry name" value="Triger factor/SurA peptide-binding domain-like"/>
    <property type="match status" value="1"/>
</dbReference>
<dbReference type="EC" id="5.2.1.8" evidence="2"/>
<dbReference type="GO" id="GO:0044183">
    <property type="term" value="F:protein folding chaperone"/>
    <property type="evidence" value="ECO:0007669"/>
    <property type="project" value="TreeGrafter"/>
</dbReference>
<reference evidence="2 3" key="1">
    <citation type="submission" date="2019-11" db="EMBL/GenBank/DDBJ databases">
        <authorList>
            <person name="Im W.T."/>
        </authorList>
    </citation>
    <scope>NUCLEOTIDE SEQUENCE [LARGE SCALE GENOMIC DNA]</scope>
    <source>
        <strain evidence="2 3">SB-02</strain>
    </source>
</reference>
<dbReference type="KEGG" id="fls:GLV81_18840"/>
<proteinExistence type="predicted"/>
<dbReference type="EMBL" id="CP046566">
    <property type="protein sequence ID" value="QGW29900.1"/>
    <property type="molecule type" value="Genomic_DNA"/>
</dbReference>
<gene>
    <name evidence="2" type="primary">tig</name>
    <name evidence="2" type="ORF">GLV81_18840</name>
</gene>
<dbReference type="PANTHER" id="PTHR30560">
    <property type="entry name" value="TRIGGER FACTOR CHAPERONE AND PEPTIDYL-PROLYL CIS/TRANS ISOMERASE"/>
    <property type="match status" value="1"/>
</dbReference>
<evidence type="ECO:0000313" key="2">
    <source>
        <dbReference type="EMBL" id="QGW29900.1"/>
    </source>
</evidence>
<protein>
    <submittedName>
        <fullName evidence="2">Trigger factor</fullName>
        <ecNumber evidence="2">5.2.1.8</ecNumber>
    </submittedName>
</protein>
<dbReference type="InterPro" id="IPR005215">
    <property type="entry name" value="Trig_fac"/>
</dbReference>
<dbReference type="Gene3D" id="1.10.3120.10">
    <property type="entry name" value="Trigger factor, C-terminal domain"/>
    <property type="match status" value="1"/>
</dbReference>
<dbReference type="PANTHER" id="PTHR30560:SF3">
    <property type="entry name" value="TRIGGER FACTOR-LIKE PROTEIN TIG, CHLOROPLASTIC"/>
    <property type="match status" value="1"/>
</dbReference>
<sequence length="458" mass="52088">MATVTRENVGLLTDRLTVQITKDDYYPAFDKALKNYAKKANVPGFRPGMVPLGHVKKMFGNSVFTEEVLRSVEKEINGYLDKERPEIFAQPLPTDDNAATVGKLDMNQPADYSFSFEIGLKPAYTVANPADATIKRRKVKVTDEMVEEEVSRLQNRYGNMQEPETVNNDQCVLNVTFTEVDADGNAVEGGAAKDNSLLVSYFAEAVRPQLNGLKVGDSITVTLDEAFEAKEKEWIVGDLGLNEVADAGSKKFKITITKIGFVEKRDLNEEFFNQLFPGKAIATEAEFKQAVKEDIEAYWTNQARSQVHDEIYHYLIDNTNIELPVDFLKRWLQSGGEKPKTAEEVEAEFPSFTNSLKWTLISDKLTVDNQLQVNPEELREFAKRQMMGYMGVTTLDESTAWLDSYVDRMMSDRKYIDQMYNQLMTDKLFTWAESQVTKFNDEEVSAEEFAKHQHHHAH</sequence>
<dbReference type="GO" id="GO:0043022">
    <property type="term" value="F:ribosome binding"/>
    <property type="evidence" value="ECO:0007669"/>
    <property type="project" value="TreeGrafter"/>
</dbReference>
<evidence type="ECO:0000259" key="1">
    <source>
        <dbReference type="Pfam" id="PF05697"/>
    </source>
</evidence>
<dbReference type="InterPro" id="IPR008881">
    <property type="entry name" value="Trigger_fac_ribosome-bd_bac"/>
</dbReference>
<dbReference type="NCBIfam" id="TIGR00115">
    <property type="entry name" value="tig"/>
    <property type="match status" value="1"/>
</dbReference>
<name>A0A6I6GHI0_9BACT</name>
<organism evidence="2 3">
    <name type="scientific">Phnomibacter ginsenosidimutans</name>
    <dbReference type="NCBI Taxonomy" id="2676868"/>
    <lineage>
        <taxon>Bacteria</taxon>
        <taxon>Pseudomonadati</taxon>
        <taxon>Bacteroidota</taxon>
        <taxon>Chitinophagia</taxon>
        <taxon>Chitinophagales</taxon>
        <taxon>Chitinophagaceae</taxon>
        <taxon>Phnomibacter</taxon>
    </lineage>
</organism>
<dbReference type="InterPro" id="IPR036611">
    <property type="entry name" value="Trigger_fac_ribosome-bd_sf"/>
</dbReference>
<keyword evidence="3" id="KW-1185">Reference proteome</keyword>
<dbReference type="Gene3D" id="3.30.70.1050">
    <property type="entry name" value="Trigger factor ribosome-binding domain"/>
    <property type="match status" value="1"/>
</dbReference>
<dbReference type="PIRSF" id="PIRSF003095">
    <property type="entry name" value="Trigger_factor"/>
    <property type="match status" value="1"/>
</dbReference>
<dbReference type="InterPro" id="IPR037041">
    <property type="entry name" value="Trigger_fac_C_sf"/>
</dbReference>
<keyword evidence="2" id="KW-0413">Isomerase</keyword>
<accession>A0A6I6GHI0</accession>
<evidence type="ECO:0000313" key="3">
    <source>
        <dbReference type="Proteomes" id="UP000426027"/>
    </source>
</evidence>
<dbReference type="RefSeq" id="WP_157480567.1">
    <property type="nucleotide sequence ID" value="NZ_CP046566.1"/>
</dbReference>
<dbReference type="GO" id="GO:0043335">
    <property type="term" value="P:protein unfolding"/>
    <property type="evidence" value="ECO:0007669"/>
    <property type="project" value="TreeGrafter"/>
</dbReference>
<dbReference type="Proteomes" id="UP000426027">
    <property type="component" value="Chromosome"/>
</dbReference>